<proteinExistence type="predicted"/>
<protein>
    <submittedName>
        <fullName evidence="2">5-oxoprolinase</fullName>
        <ecNumber evidence="2">3.5.2.9</ecNumber>
    </submittedName>
</protein>
<reference evidence="3" key="1">
    <citation type="submission" date="2015-12" db="EMBL/GenBank/DDBJ databases">
        <authorList>
            <person name="Shamseldin A."/>
            <person name="Moawad H."/>
            <person name="Abd El-Rahim W.M."/>
            <person name="Sadowsky M.J."/>
        </authorList>
    </citation>
    <scope>NUCLEOTIDE SEQUENCE [LARGE SCALE GENOMIC DNA]</scope>
    <source>
        <strain evidence="3">JAM AC0309</strain>
    </source>
</reference>
<dbReference type="GO" id="GO:0005829">
    <property type="term" value="C:cytosol"/>
    <property type="evidence" value="ECO:0007669"/>
    <property type="project" value="TreeGrafter"/>
</dbReference>
<reference evidence="2 3" key="2">
    <citation type="submission" date="2016-01" db="EMBL/GenBank/DDBJ databases">
        <title>Microcella alkaliphila JAM AC0309 whole genome shotgun sequence.</title>
        <authorList>
            <person name="Kurata A."/>
            <person name="Hirose Y."/>
            <person name="Kishimoto N."/>
            <person name="Kobayashi T."/>
        </authorList>
    </citation>
    <scope>NUCLEOTIDE SEQUENCE [LARGE SCALE GENOMIC DNA]</scope>
    <source>
        <strain evidence="2 3">JAM AC0309</strain>
    </source>
</reference>
<dbReference type="KEGG" id="malk:MalAC0309_0051"/>
<dbReference type="PANTHER" id="PTHR11365">
    <property type="entry name" value="5-OXOPROLINASE RELATED"/>
    <property type="match status" value="1"/>
</dbReference>
<name>A0A0U5CD03_9MICO</name>
<dbReference type="PANTHER" id="PTHR11365:SF23">
    <property type="entry name" value="HYPOTHETICAL 5-OXOPROLINASE (EUROFUNG)-RELATED"/>
    <property type="match status" value="1"/>
</dbReference>
<dbReference type="Pfam" id="PF02538">
    <property type="entry name" value="Hydantoinase_B"/>
    <property type="match status" value="1"/>
</dbReference>
<evidence type="ECO:0000313" key="2">
    <source>
        <dbReference type="EMBL" id="BAU30930.1"/>
    </source>
</evidence>
<dbReference type="InterPro" id="IPR003692">
    <property type="entry name" value="Hydantoinase_B"/>
</dbReference>
<feature type="domain" description="Hydantoinase B/oxoprolinase" evidence="1">
    <location>
        <begin position="12"/>
        <end position="531"/>
    </location>
</feature>
<dbReference type="InterPro" id="IPR045079">
    <property type="entry name" value="Oxoprolinase-like"/>
</dbReference>
<dbReference type="GO" id="GO:0017168">
    <property type="term" value="F:5-oxoprolinase (ATP-hydrolyzing) activity"/>
    <property type="evidence" value="ECO:0007669"/>
    <property type="project" value="UniProtKB-EC"/>
</dbReference>
<dbReference type="Proteomes" id="UP000218965">
    <property type="component" value="Chromosome"/>
</dbReference>
<dbReference type="EC" id="3.5.2.9" evidence="2"/>
<dbReference type="EMBL" id="AP017315">
    <property type="protein sequence ID" value="BAU30930.1"/>
    <property type="molecule type" value="Genomic_DNA"/>
</dbReference>
<evidence type="ECO:0000313" key="3">
    <source>
        <dbReference type="Proteomes" id="UP000218965"/>
    </source>
</evidence>
<sequence length="567" mass="60853">MIMATSTMEALDPVTVEIIRNALTSAADDMNATLIRSAYSPIIYEGGDCVVAILDTQHRVLGQSAGLPLFLGNLEYCSIAVEQQFGVEVWKEGDIWILNDSYLGGTHLNDVTIFAPIFTDGMLVGFAATRAHWMDMGSKDVGGSMDSVDIFQEGFRMGPVKLIEGGAETSVIDLIKTNVRFPYQTIGDMNAMIAALRMGMNRMTELVGRYGIDVLQAASEEIFRQTEVLEREAVAAIPDGIYEAEGVLDNDGIDLDRPVPIKLRITVVGDSIDFDVTESADQTRGPVNCGVAQAISGLRVGYKLLISPHANSNGGSFRPMTTQVRSGSVLGAVAPAACQWYFSHLGLLIDLVSRALAPALPDRVAAASHGDSMIITVAGLDPRVGRNFVSIEATLGGWGAWEGSDGESALINNVNGSLRDLPIEMMETRFPLRITEYSIRPNSGGPGRWRGGNGVVREYEFLSDCVVGLWFERSITPAWGLFGGCDSAGPEVVINPGRADEVRTLKANARPMKAGDVVRLAVGGGGGYGDPQQRDAQAVADDIANGYITPEFAELHYPSTPITQEKD</sequence>
<evidence type="ECO:0000259" key="1">
    <source>
        <dbReference type="Pfam" id="PF02538"/>
    </source>
</evidence>
<gene>
    <name evidence="2" type="ORF">MalAC0309_0051</name>
</gene>
<accession>A0A0U5CD03</accession>
<keyword evidence="2" id="KW-0378">Hydrolase</keyword>
<dbReference type="GO" id="GO:0006749">
    <property type="term" value="P:glutathione metabolic process"/>
    <property type="evidence" value="ECO:0007669"/>
    <property type="project" value="TreeGrafter"/>
</dbReference>
<organism evidence="2 3">
    <name type="scientific">Microcella alkaliphila</name>
    <dbReference type="NCBI Taxonomy" id="279828"/>
    <lineage>
        <taxon>Bacteria</taxon>
        <taxon>Bacillati</taxon>
        <taxon>Actinomycetota</taxon>
        <taxon>Actinomycetes</taxon>
        <taxon>Micrococcales</taxon>
        <taxon>Microbacteriaceae</taxon>
        <taxon>Microcella</taxon>
    </lineage>
</organism>
<dbReference type="AlphaFoldDB" id="A0A0U5CD03"/>